<dbReference type="AlphaFoldDB" id="A0A7J7ZYJ0"/>
<proteinExistence type="predicted"/>
<dbReference type="Proteomes" id="UP000527355">
    <property type="component" value="Unassembled WGS sequence"/>
</dbReference>
<gene>
    <name evidence="2" type="ORF">mMyoMyo1_009695</name>
</gene>
<comment type="caution">
    <text evidence="2">The sequence shown here is derived from an EMBL/GenBank/DDBJ whole genome shotgun (WGS) entry which is preliminary data.</text>
</comment>
<protein>
    <submittedName>
        <fullName evidence="2">Uncharacterized protein</fullName>
    </submittedName>
</protein>
<name>A0A7J7ZYJ0_MYOMY</name>
<evidence type="ECO:0000256" key="1">
    <source>
        <dbReference type="SAM" id="Phobius"/>
    </source>
</evidence>
<reference evidence="2 3" key="1">
    <citation type="journal article" date="2020" name="Nature">
        <title>Six reference-quality genomes reveal evolution of bat adaptations.</title>
        <authorList>
            <person name="Jebb D."/>
            <person name="Huang Z."/>
            <person name="Pippel M."/>
            <person name="Hughes G.M."/>
            <person name="Lavrichenko K."/>
            <person name="Devanna P."/>
            <person name="Winkler S."/>
            <person name="Jermiin L.S."/>
            <person name="Skirmuntt E.C."/>
            <person name="Katzourakis A."/>
            <person name="Burkitt-Gray L."/>
            <person name="Ray D.A."/>
            <person name="Sullivan K.A.M."/>
            <person name="Roscito J.G."/>
            <person name="Kirilenko B.M."/>
            <person name="Davalos L.M."/>
            <person name="Corthals A.P."/>
            <person name="Power M.L."/>
            <person name="Jones G."/>
            <person name="Ransome R.D."/>
            <person name="Dechmann D.K.N."/>
            <person name="Locatelli A.G."/>
            <person name="Puechmaille S.J."/>
            <person name="Fedrigo O."/>
            <person name="Jarvis E.D."/>
            <person name="Hiller M."/>
            <person name="Vernes S.C."/>
            <person name="Myers E.W."/>
            <person name="Teeling E.C."/>
        </authorList>
    </citation>
    <scope>NUCLEOTIDE SEQUENCE [LARGE SCALE GENOMIC DNA]</scope>
    <source>
        <strain evidence="2">MMyoMyo1</strain>
        <tissue evidence="2">Flight muscle</tissue>
    </source>
</reference>
<keyword evidence="3" id="KW-1185">Reference proteome</keyword>
<evidence type="ECO:0000313" key="3">
    <source>
        <dbReference type="Proteomes" id="UP000527355"/>
    </source>
</evidence>
<keyword evidence="1" id="KW-0472">Membrane</keyword>
<feature type="transmembrane region" description="Helical" evidence="1">
    <location>
        <begin position="127"/>
        <end position="153"/>
    </location>
</feature>
<keyword evidence="1" id="KW-0812">Transmembrane</keyword>
<sequence length="156" mass="17857">MNSYFVPASPHPHPPLSQARAAGHLPLHLCPPLGQSSDRDPASQRRGTQPALGHLQIPWGSCSCPFKLIPTGLAPCSQCQKVLRKSGLRKAFLPWDSLGGGFLRMSFNVLRIMSLEILCRPYWWWWWWWWFLSLFLYLCLFPSFLSLFFFLVAGLP</sequence>
<dbReference type="EMBL" id="JABWUV010000002">
    <property type="protein sequence ID" value="KAF6378790.1"/>
    <property type="molecule type" value="Genomic_DNA"/>
</dbReference>
<keyword evidence="1" id="KW-1133">Transmembrane helix</keyword>
<evidence type="ECO:0000313" key="2">
    <source>
        <dbReference type="EMBL" id="KAF6378790.1"/>
    </source>
</evidence>
<accession>A0A7J7ZYJ0</accession>
<organism evidence="2 3">
    <name type="scientific">Myotis myotis</name>
    <name type="common">Greater mouse-eared bat</name>
    <name type="synonym">Vespertilio myotis</name>
    <dbReference type="NCBI Taxonomy" id="51298"/>
    <lineage>
        <taxon>Eukaryota</taxon>
        <taxon>Metazoa</taxon>
        <taxon>Chordata</taxon>
        <taxon>Craniata</taxon>
        <taxon>Vertebrata</taxon>
        <taxon>Euteleostomi</taxon>
        <taxon>Mammalia</taxon>
        <taxon>Eutheria</taxon>
        <taxon>Laurasiatheria</taxon>
        <taxon>Chiroptera</taxon>
        <taxon>Yangochiroptera</taxon>
        <taxon>Vespertilionidae</taxon>
        <taxon>Myotis</taxon>
    </lineage>
</organism>